<proteinExistence type="predicted"/>
<name>A0ABN3U7C8_9ACTN</name>
<sequence length="92" mass="9963">MTGAITPPRTQKNATASSSRNPTKIAARPQTTQTAPNTARFLPRGVFRAAPSPLLIRTHILRSGGAVCARRRANRREAMVAETARARWRTGG</sequence>
<dbReference type="Proteomes" id="UP001501842">
    <property type="component" value="Unassembled WGS sequence"/>
</dbReference>
<accession>A0ABN3U7C8</accession>
<reference evidence="2 3" key="1">
    <citation type="journal article" date="2019" name="Int. J. Syst. Evol. Microbiol.">
        <title>The Global Catalogue of Microorganisms (GCM) 10K type strain sequencing project: providing services to taxonomists for standard genome sequencing and annotation.</title>
        <authorList>
            <consortium name="The Broad Institute Genomics Platform"/>
            <consortium name="The Broad Institute Genome Sequencing Center for Infectious Disease"/>
            <person name="Wu L."/>
            <person name="Ma J."/>
        </authorList>
    </citation>
    <scope>NUCLEOTIDE SEQUENCE [LARGE SCALE GENOMIC DNA]</scope>
    <source>
        <strain evidence="2 3">JCM 8201</strain>
    </source>
</reference>
<feature type="compositionally biased region" description="Polar residues" evidence="1">
    <location>
        <begin position="8"/>
        <end position="22"/>
    </location>
</feature>
<evidence type="ECO:0000256" key="1">
    <source>
        <dbReference type="SAM" id="MobiDB-lite"/>
    </source>
</evidence>
<comment type="caution">
    <text evidence="2">The sequence shown here is derived from an EMBL/GenBank/DDBJ whole genome shotgun (WGS) entry which is preliminary data.</text>
</comment>
<organism evidence="2 3">
    <name type="scientific">Actinocorallia aurantiaca</name>
    <dbReference type="NCBI Taxonomy" id="46204"/>
    <lineage>
        <taxon>Bacteria</taxon>
        <taxon>Bacillati</taxon>
        <taxon>Actinomycetota</taxon>
        <taxon>Actinomycetes</taxon>
        <taxon>Streptosporangiales</taxon>
        <taxon>Thermomonosporaceae</taxon>
        <taxon>Actinocorallia</taxon>
    </lineage>
</organism>
<gene>
    <name evidence="2" type="ORF">GCM10010439_27430</name>
</gene>
<evidence type="ECO:0000313" key="2">
    <source>
        <dbReference type="EMBL" id="GAA2725992.1"/>
    </source>
</evidence>
<evidence type="ECO:0000313" key="3">
    <source>
        <dbReference type="Proteomes" id="UP001501842"/>
    </source>
</evidence>
<dbReference type="EMBL" id="BAAATZ010000009">
    <property type="protein sequence ID" value="GAA2725992.1"/>
    <property type="molecule type" value="Genomic_DNA"/>
</dbReference>
<protein>
    <submittedName>
        <fullName evidence="2">Uncharacterized protein</fullName>
    </submittedName>
</protein>
<keyword evidence="3" id="KW-1185">Reference proteome</keyword>
<feature type="region of interest" description="Disordered" evidence="1">
    <location>
        <begin position="1"/>
        <end position="42"/>
    </location>
</feature>